<reference evidence="3 4" key="1">
    <citation type="submission" date="2024-03" db="EMBL/GenBank/DDBJ databases">
        <title>Adaptation during the transition from Ophiocordyceps entomopathogen to insect associate is accompanied by gene loss and intensified selection.</title>
        <authorList>
            <person name="Ward C.M."/>
            <person name="Onetto C.A."/>
            <person name="Borneman A.R."/>
        </authorList>
    </citation>
    <scope>NUCLEOTIDE SEQUENCE [LARGE SCALE GENOMIC DNA]</scope>
    <source>
        <strain evidence="3">AWRI1</strain>
        <tissue evidence="3">Single Adult Female</tissue>
    </source>
</reference>
<comment type="caution">
    <text evidence="3">The sequence shown here is derived from an EMBL/GenBank/DDBJ whole genome shotgun (WGS) entry which is preliminary data.</text>
</comment>
<feature type="signal peptide" evidence="2">
    <location>
        <begin position="1"/>
        <end position="21"/>
    </location>
</feature>
<feature type="chain" id="PRO_5042910600" evidence="2">
    <location>
        <begin position="22"/>
        <end position="239"/>
    </location>
</feature>
<name>A0AAN9TEJ2_9HEMI</name>
<feature type="region of interest" description="Disordered" evidence="1">
    <location>
        <begin position="165"/>
        <end position="239"/>
    </location>
</feature>
<dbReference type="Proteomes" id="UP001367676">
    <property type="component" value="Unassembled WGS sequence"/>
</dbReference>
<evidence type="ECO:0000313" key="3">
    <source>
        <dbReference type="EMBL" id="KAK7580584.1"/>
    </source>
</evidence>
<dbReference type="GO" id="GO:0016791">
    <property type="term" value="F:phosphatase activity"/>
    <property type="evidence" value="ECO:0007669"/>
    <property type="project" value="UniProtKB-ARBA"/>
</dbReference>
<evidence type="ECO:0000256" key="2">
    <source>
        <dbReference type="SAM" id="SignalP"/>
    </source>
</evidence>
<accession>A0AAN9TEJ2</accession>
<dbReference type="Gene3D" id="3.40.50.1240">
    <property type="entry name" value="Phosphoglycerate mutase-like"/>
    <property type="match status" value="1"/>
</dbReference>
<keyword evidence="2" id="KW-0732">Signal</keyword>
<protein>
    <submittedName>
        <fullName evidence="3">Uncharacterized protein</fullName>
    </submittedName>
</protein>
<gene>
    <name evidence="3" type="ORF">V9T40_001213</name>
</gene>
<feature type="compositionally biased region" description="Low complexity" evidence="1">
    <location>
        <begin position="167"/>
        <end position="186"/>
    </location>
</feature>
<dbReference type="EMBL" id="JBBCAQ010000034">
    <property type="protein sequence ID" value="KAK7580584.1"/>
    <property type="molecule type" value="Genomic_DNA"/>
</dbReference>
<dbReference type="SUPFAM" id="SSF53254">
    <property type="entry name" value="Phosphoglycerate mutase-like"/>
    <property type="match status" value="1"/>
</dbReference>
<proteinExistence type="predicted"/>
<dbReference type="InterPro" id="IPR029033">
    <property type="entry name" value="His_PPase_superfam"/>
</dbReference>
<evidence type="ECO:0000256" key="1">
    <source>
        <dbReference type="SAM" id="MobiDB-lite"/>
    </source>
</evidence>
<dbReference type="AlphaFoldDB" id="A0AAN9TEJ2"/>
<keyword evidence="4" id="KW-1185">Reference proteome</keyword>
<sequence length="239" mass="26495">MNGLKLCFDLILLGIIHQCLASEDVSVLSKDTLQGEFGIIESVGMVIDVSKPCPRLNQLKENFYATSPLMKNICAEYRDMFTFIEKYSGLNFTHCQNETTIHNILSLQDALSTEVVFQNSLDRPPMTLNIPYCNGSCTLQDFVSVVTPLIPENWEAECNLDYDERTTTSTSSSTSASSYPPSWSFTNSPTEDHLEKWTPPSEAPHRSGESGKGTDLNKSESDLNAEDAKLANPSLNSLH</sequence>
<organism evidence="3 4">
    <name type="scientific">Parthenolecanium corni</name>
    <dbReference type="NCBI Taxonomy" id="536013"/>
    <lineage>
        <taxon>Eukaryota</taxon>
        <taxon>Metazoa</taxon>
        <taxon>Ecdysozoa</taxon>
        <taxon>Arthropoda</taxon>
        <taxon>Hexapoda</taxon>
        <taxon>Insecta</taxon>
        <taxon>Pterygota</taxon>
        <taxon>Neoptera</taxon>
        <taxon>Paraneoptera</taxon>
        <taxon>Hemiptera</taxon>
        <taxon>Sternorrhyncha</taxon>
        <taxon>Coccoidea</taxon>
        <taxon>Coccidae</taxon>
        <taxon>Parthenolecanium</taxon>
    </lineage>
</organism>
<evidence type="ECO:0000313" key="4">
    <source>
        <dbReference type="Proteomes" id="UP001367676"/>
    </source>
</evidence>
<feature type="compositionally biased region" description="Basic and acidic residues" evidence="1">
    <location>
        <begin position="215"/>
        <end position="229"/>
    </location>
</feature>